<proteinExistence type="predicted"/>
<name>A0AAT9HLG6_9ACTN</name>
<gene>
    <name evidence="1" type="ORF">SHKM778_45880</name>
</gene>
<sequence length="144" mass="15469">MGAQVRKDRLSHPHGAEEVHVHMRPDLFLRGFLHHAVEQCAGVVDDDVQPAERSCRPLHPVEHGPTVGDIQRMRDQAVGVLLGQFLQRLDVAGDSHYAVAARQGGLGEGPAQAAGCAGDEPDSCIRHNASLSVNETVRIDSFAA</sequence>
<reference evidence="1" key="2">
    <citation type="submission" date="2024-07" db="EMBL/GenBank/DDBJ databases">
        <title>Streptomyces haneummycinica sp. nov., a new antibiotic-producing actinobacterium isolated from marine sediment.</title>
        <authorList>
            <person name="Uemura M."/>
            <person name="Hamada M."/>
            <person name="Hirano S."/>
            <person name="Kobayashi K."/>
            <person name="Ohshiro T."/>
            <person name="Kobayashi T."/>
            <person name="Terahara T."/>
        </authorList>
    </citation>
    <scope>NUCLEOTIDE SEQUENCE</scope>
    <source>
        <strain evidence="1">KM77-8</strain>
    </source>
</reference>
<protein>
    <submittedName>
        <fullName evidence="1">Uncharacterized protein</fullName>
    </submittedName>
</protein>
<reference evidence="1" key="1">
    <citation type="submission" date="2024-06" db="EMBL/GenBank/DDBJ databases">
        <authorList>
            <consortium name="consrtm"/>
            <person name="Uemura M."/>
            <person name="Terahara T."/>
        </authorList>
    </citation>
    <scope>NUCLEOTIDE SEQUENCE</scope>
    <source>
        <strain evidence="1">KM77-8</strain>
    </source>
</reference>
<evidence type="ECO:0000313" key="1">
    <source>
        <dbReference type="EMBL" id="BFO18200.1"/>
    </source>
</evidence>
<accession>A0AAT9HLG6</accession>
<dbReference type="AlphaFoldDB" id="A0AAT9HLG6"/>
<organism evidence="1">
    <name type="scientific">Streptomyces haneummycinicus</name>
    <dbReference type="NCBI Taxonomy" id="3074435"/>
    <lineage>
        <taxon>Bacteria</taxon>
        <taxon>Bacillati</taxon>
        <taxon>Actinomycetota</taxon>
        <taxon>Actinomycetes</taxon>
        <taxon>Kitasatosporales</taxon>
        <taxon>Streptomycetaceae</taxon>
        <taxon>Streptomyces</taxon>
    </lineage>
</organism>
<dbReference type="EMBL" id="AP035768">
    <property type="protein sequence ID" value="BFO18200.1"/>
    <property type="molecule type" value="Genomic_DNA"/>
</dbReference>